<sequence>MLGRERGGDRLHGRPHHNGLAVADAPFDAAGAVGGALQRLAIELNGVVRLCARQLAVGEGWPDLHPLDGRDAQKSRPQPCLQPFIPLAERTQPNRHSQRDHLKGAAQGIALLHHLADACAH</sequence>
<organism evidence="1">
    <name type="scientific">bioreactor metagenome</name>
    <dbReference type="NCBI Taxonomy" id="1076179"/>
    <lineage>
        <taxon>unclassified sequences</taxon>
        <taxon>metagenomes</taxon>
        <taxon>ecological metagenomes</taxon>
    </lineage>
</organism>
<dbReference type="EMBL" id="VSSQ01041309">
    <property type="protein sequence ID" value="MPM94718.1"/>
    <property type="molecule type" value="Genomic_DNA"/>
</dbReference>
<gene>
    <name evidence="1" type="ORF">SDC9_141866</name>
</gene>
<proteinExistence type="predicted"/>
<evidence type="ECO:0000313" key="1">
    <source>
        <dbReference type="EMBL" id="MPM94718.1"/>
    </source>
</evidence>
<reference evidence="1" key="1">
    <citation type="submission" date="2019-08" db="EMBL/GenBank/DDBJ databases">
        <authorList>
            <person name="Kucharzyk K."/>
            <person name="Murdoch R.W."/>
            <person name="Higgins S."/>
            <person name="Loffler F."/>
        </authorList>
    </citation>
    <scope>NUCLEOTIDE SEQUENCE</scope>
</reference>
<protein>
    <submittedName>
        <fullName evidence="1">Uncharacterized protein</fullName>
    </submittedName>
</protein>
<comment type="caution">
    <text evidence="1">The sequence shown here is derived from an EMBL/GenBank/DDBJ whole genome shotgun (WGS) entry which is preliminary data.</text>
</comment>
<dbReference type="AlphaFoldDB" id="A0A645E014"/>
<accession>A0A645E014</accession>
<name>A0A645E014_9ZZZZ</name>